<dbReference type="EMBL" id="FQTU01000011">
    <property type="protein sequence ID" value="SHE98336.1"/>
    <property type="molecule type" value="Genomic_DNA"/>
</dbReference>
<dbReference type="STRING" id="1120975.SAMN02746064_01624"/>
<dbReference type="InterPro" id="IPR024208">
    <property type="entry name" value="DUF3842"/>
</dbReference>
<proteinExistence type="predicted"/>
<evidence type="ECO:0000313" key="1">
    <source>
        <dbReference type="EMBL" id="SHE98336.1"/>
    </source>
</evidence>
<reference evidence="1 2" key="1">
    <citation type="submission" date="2016-11" db="EMBL/GenBank/DDBJ databases">
        <authorList>
            <person name="Jaros S."/>
            <person name="Januszkiewicz K."/>
            <person name="Wedrychowicz H."/>
        </authorList>
    </citation>
    <scope>NUCLEOTIDE SEQUENCE [LARGE SCALE GENOMIC DNA]</scope>
    <source>
        <strain evidence="1 2">DSM 14828</strain>
    </source>
</reference>
<dbReference type="RefSeq" id="WP_073270906.1">
    <property type="nucleotide sequence ID" value="NZ_FQTU01000011.1"/>
</dbReference>
<evidence type="ECO:0000313" key="2">
    <source>
        <dbReference type="Proteomes" id="UP000184251"/>
    </source>
</evidence>
<dbReference type="OrthoDB" id="9797117at2"/>
<sequence length="141" mass="14874">MKIVVIDGQGGGIGRLVIEKLRQEFEQKVHIVALGTNGLATTAMLKSGANEGGTGENAIVVNAKKADIIIGSIALMVPDSMTGELTDKMAGAISRSEAKKVFVPLNKCDVYIAGVISEPLPHYVDHCIDIVKELMGGMKNV</sequence>
<dbReference type="AlphaFoldDB" id="A0A1M4XYB2"/>
<dbReference type="Pfam" id="PF12953">
    <property type="entry name" value="DUF3842"/>
    <property type="match status" value="1"/>
</dbReference>
<protein>
    <recommendedName>
        <fullName evidence="3">DUF3842 family protein</fullName>
    </recommendedName>
</protein>
<dbReference type="Proteomes" id="UP000184251">
    <property type="component" value="Unassembled WGS sequence"/>
</dbReference>
<evidence type="ECO:0008006" key="3">
    <source>
        <dbReference type="Google" id="ProtNLM"/>
    </source>
</evidence>
<accession>A0A1M4XYB2</accession>
<keyword evidence="2" id="KW-1185">Reference proteome</keyword>
<organism evidence="1 2">
    <name type="scientific">Alkalibacter saccharofermentans DSM 14828</name>
    <dbReference type="NCBI Taxonomy" id="1120975"/>
    <lineage>
        <taxon>Bacteria</taxon>
        <taxon>Bacillati</taxon>
        <taxon>Bacillota</taxon>
        <taxon>Clostridia</taxon>
        <taxon>Eubacteriales</taxon>
        <taxon>Eubacteriaceae</taxon>
        <taxon>Alkalibacter</taxon>
    </lineage>
</organism>
<gene>
    <name evidence="1" type="ORF">SAMN02746064_01624</name>
</gene>
<name>A0A1M4XYB2_9FIRM</name>